<dbReference type="Proteomes" id="UP000015354">
    <property type="component" value="Unassembled WGS sequence"/>
</dbReference>
<sequence length="708" mass="77405">MDPSPTAVQPAELNTAAVAESAAAPDTPTSGYGSPTSGGKAVLQPDWGSYPHCPVFVLSKGRTEMQRGTIANLVRDLIPCTVVVEAEEAAAYTRMLDELVYQSFGVAGMVDAHGPAPSAGGGEAAASAGGVKPLLCCCCKSLNSSASSSAAFEAVRSAAQRVARLYHHGYDYVPPNAHGAAQEDNNRSSIKRTPDEAFVLHSVEEIREKLFCIEVLPESHKGVSYVRNYILHVLVPRLMVESGMDRYGHLEETELFSPGELKEMRASIQDVSAPGSAQRESKLVLSETMSAAMRHVLATADDGEAADSAMRKSLERREMAALTLSQLTTRALPHGLMGMYWVFDDDVFYFNRSFEMAGGSGSNNRKNVCISTREMMREVERRIMKLRRNATKAPGSSSMTNTSGTIFTCAQDALINNVAYPPLPPNGGGSSSNSSSTAIDIEHFTDFAKTACYSLEYSRFAYTYDDITIGINTYNNIACLFNYALLHNPACPAYFPANTPGVRNPQEVLVGYAGTQMLWYRFAVREDYDFTLQLIARGMHTLRFRNLSFDVPQMAKLRGGMTDYYRNCQDDMERADDRFVRQWPAVAQRWVKGRNATERRDIRVSWRLLHPGRTRHPGAYLYLSTPMPGLAPQARADGEAEGEAEELEEGGDVDGLRGGEGGSREALRRPPAAPPVGRPVKIPLSQLRDRSALGDKRPRPAEGEGSPL</sequence>
<evidence type="ECO:0000313" key="2">
    <source>
        <dbReference type="EMBL" id="EPY20102.1"/>
    </source>
</evidence>
<dbReference type="EMBL" id="ATMH01009155">
    <property type="protein sequence ID" value="EPY20102.1"/>
    <property type="molecule type" value="Genomic_DNA"/>
</dbReference>
<evidence type="ECO:0000256" key="1">
    <source>
        <dbReference type="SAM" id="MobiDB-lite"/>
    </source>
</evidence>
<protein>
    <submittedName>
        <fullName evidence="2">Uncharacterized protein</fullName>
    </submittedName>
</protein>
<feature type="compositionally biased region" description="Low complexity" evidence="1">
    <location>
        <begin position="25"/>
        <end position="39"/>
    </location>
</feature>
<keyword evidence="3" id="KW-1185">Reference proteome</keyword>
<name>S9TPC0_9TRYP</name>
<reference evidence="2 3" key="1">
    <citation type="journal article" date="2013" name="PLoS ONE">
        <title>Predicting the Proteins of Angomonas deanei, Strigomonas culicis and Their Respective Endosymbionts Reveals New Aspects of the Trypanosomatidae Family.</title>
        <authorList>
            <person name="Motta M.C."/>
            <person name="Martins A.C."/>
            <person name="de Souza S.S."/>
            <person name="Catta-Preta C.M."/>
            <person name="Silva R."/>
            <person name="Klein C.C."/>
            <person name="de Almeida L.G."/>
            <person name="de Lima Cunha O."/>
            <person name="Ciapina L.P."/>
            <person name="Brocchi M."/>
            <person name="Colabardini A.C."/>
            <person name="de Araujo Lima B."/>
            <person name="Machado C.R."/>
            <person name="de Almeida Soares C.M."/>
            <person name="Probst C.M."/>
            <person name="de Menezes C.B."/>
            <person name="Thompson C.E."/>
            <person name="Bartholomeu D.C."/>
            <person name="Gradia D.F."/>
            <person name="Pavoni D.P."/>
            <person name="Grisard E.C."/>
            <person name="Fantinatti-Garboggini F."/>
            <person name="Marchini F.K."/>
            <person name="Rodrigues-Luiz G.F."/>
            <person name="Wagner G."/>
            <person name="Goldman G.H."/>
            <person name="Fietto J.L."/>
            <person name="Elias M.C."/>
            <person name="Goldman M.H."/>
            <person name="Sagot M.F."/>
            <person name="Pereira M."/>
            <person name="Stoco P.H."/>
            <person name="de Mendonca-Neto R.P."/>
            <person name="Teixeira S.M."/>
            <person name="Maciel T.E."/>
            <person name="de Oliveira Mendes T.A."/>
            <person name="Urmenyi T.P."/>
            <person name="de Souza W."/>
            <person name="Schenkman S."/>
            <person name="de Vasconcelos A.T."/>
        </authorList>
    </citation>
    <scope>NUCLEOTIDE SEQUENCE [LARGE SCALE GENOMIC DNA]</scope>
</reference>
<feature type="region of interest" description="Disordered" evidence="1">
    <location>
        <begin position="15"/>
        <end position="40"/>
    </location>
</feature>
<feature type="compositionally biased region" description="Acidic residues" evidence="1">
    <location>
        <begin position="639"/>
        <end position="652"/>
    </location>
</feature>
<feature type="compositionally biased region" description="Basic and acidic residues" evidence="1">
    <location>
        <begin position="687"/>
        <end position="702"/>
    </location>
</feature>
<dbReference type="OrthoDB" id="278624at2759"/>
<proteinExistence type="predicted"/>
<dbReference type="AlphaFoldDB" id="S9TPC0"/>
<comment type="caution">
    <text evidence="2">The sequence shown here is derived from an EMBL/GenBank/DDBJ whole genome shotgun (WGS) entry which is preliminary data.</text>
</comment>
<feature type="region of interest" description="Disordered" evidence="1">
    <location>
        <begin position="631"/>
        <end position="708"/>
    </location>
</feature>
<feature type="compositionally biased region" description="Basic and acidic residues" evidence="1">
    <location>
        <begin position="654"/>
        <end position="668"/>
    </location>
</feature>
<evidence type="ECO:0000313" key="3">
    <source>
        <dbReference type="Proteomes" id="UP000015354"/>
    </source>
</evidence>
<organism evidence="2 3">
    <name type="scientific">Strigomonas culicis</name>
    <dbReference type="NCBI Taxonomy" id="28005"/>
    <lineage>
        <taxon>Eukaryota</taxon>
        <taxon>Discoba</taxon>
        <taxon>Euglenozoa</taxon>
        <taxon>Kinetoplastea</taxon>
        <taxon>Metakinetoplastina</taxon>
        <taxon>Trypanosomatida</taxon>
        <taxon>Trypanosomatidae</taxon>
        <taxon>Strigomonadinae</taxon>
        <taxon>Strigomonas</taxon>
    </lineage>
</organism>
<gene>
    <name evidence="2" type="ORF">STCU_09155</name>
</gene>
<accession>S9TPC0</accession>